<sequence>MPTAQAPPRRGQADSQQGERRTIVIRGQVAPPPTRRHDYEYETRARRHRPRSASDRLVGSRPDRAAMWAVLMGVFLIAVAIITASGA</sequence>
<name>A0A840IJ25_9ACTN</name>
<proteinExistence type="predicted"/>
<keyword evidence="2" id="KW-1133">Transmembrane helix</keyword>
<evidence type="ECO:0000313" key="3">
    <source>
        <dbReference type="EMBL" id="MBB4664183.1"/>
    </source>
</evidence>
<gene>
    <name evidence="3" type="ORF">BDZ31_003786</name>
</gene>
<dbReference type="EMBL" id="JACHNU010000006">
    <property type="protein sequence ID" value="MBB4664183.1"/>
    <property type="molecule type" value="Genomic_DNA"/>
</dbReference>
<comment type="caution">
    <text evidence="3">The sequence shown here is derived from an EMBL/GenBank/DDBJ whole genome shotgun (WGS) entry which is preliminary data.</text>
</comment>
<dbReference type="RefSeq" id="WP_183343992.1">
    <property type="nucleotide sequence ID" value="NZ_JACHNU010000006.1"/>
</dbReference>
<accession>A0A840IJ25</accession>
<feature type="region of interest" description="Disordered" evidence="1">
    <location>
        <begin position="1"/>
        <end position="59"/>
    </location>
</feature>
<keyword evidence="4" id="KW-1185">Reference proteome</keyword>
<evidence type="ECO:0000256" key="1">
    <source>
        <dbReference type="SAM" id="MobiDB-lite"/>
    </source>
</evidence>
<keyword evidence="2" id="KW-0472">Membrane</keyword>
<reference evidence="3 4" key="1">
    <citation type="submission" date="2020-08" db="EMBL/GenBank/DDBJ databases">
        <title>Genomic Encyclopedia of Archaeal and Bacterial Type Strains, Phase II (KMG-II): from individual species to whole genera.</title>
        <authorList>
            <person name="Goeker M."/>
        </authorList>
    </citation>
    <scope>NUCLEOTIDE SEQUENCE [LARGE SCALE GENOMIC DNA]</scope>
    <source>
        <strain evidence="3 4">DSM 23288</strain>
    </source>
</reference>
<dbReference type="Proteomes" id="UP000585272">
    <property type="component" value="Unassembled WGS sequence"/>
</dbReference>
<feature type="compositionally biased region" description="Basic and acidic residues" evidence="1">
    <location>
        <begin position="35"/>
        <end position="44"/>
    </location>
</feature>
<evidence type="ECO:0000313" key="4">
    <source>
        <dbReference type="Proteomes" id="UP000585272"/>
    </source>
</evidence>
<dbReference type="AlphaFoldDB" id="A0A840IJ25"/>
<evidence type="ECO:0000256" key="2">
    <source>
        <dbReference type="SAM" id="Phobius"/>
    </source>
</evidence>
<keyword evidence="2" id="KW-0812">Transmembrane</keyword>
<organism evidence="3 4">
    <name type="scientific">Conexibacter arvalis</name>
    <dbReference type="NCBI Taxonomy" id="912552"/>
    <lineage>
        <taxon>Bacteria</taxon>
        <taxon>Bacillati</taxon>
        <taxon>Actinomycetota</taxon>
        <taxon>Thermoleophilia</taxon>
        <taxon>Solirubrobacterales</taxon>
        <taxon>Conexibacteraceae</taxon>
        <taxon>Conexibacter</taxon>
    </lineage>
</organism>
<feature type="transmembrane region" description="Helical" evidence="2">
    <location>
        <begin position="65"/>
        <end position="84"/>
    </location>
</feature>
<protein>
    <submittedName>
        <fullName evidence="3">Uncharacterized protein</fullName>
    </submittedName>
</protein>